<protein>
    <submittedName>
        <fullName evidence="2">Uncharacterized protein</fullName>
    </submittedName>
</protein>
<evidence type="ECO:0000256" key="1">
    <source>
        <dbReference type="SAM" id="MobiDB-lite"/>
    </source>
</evidence>
<dbReference type="EnsemblMetazoa" id="ENSAATROPT007860">
    <property type="protein sequence ID" value="ENSAATROPP007054"/>
    <property type="gene ID" value="ENSAATROPG006415"/>
</dbReference>
<dbReference type="Proteomes" id="UP000075880">
    <property type="component" value="Unassembled WGS sequence"/>
</dbReference>
<feature type="region of interest" description="Disordered" evidence="1">
    <location>
        <begin position="1"/>
        <end position="22"/>
    </location>
</feature>
<reference evidence="2" key="1">
    <citation type="submission" date="2024-04" db="UniProtKB">
        <authorList>
            <consortium name="EnsemblMetazoa"/>
        </authorList>
    </citation>
    <scope>IDENTIFICATION</scope>
    <source>
        <strain evidence="2">EBRO</strain>
    </source>
</reference>
<evidence type="ECO:0000313" key="2">
    <source>
        <dbReference type="EnsemblMetazoa" id="ENSAATROPP007054"/>
    </source>
</evidence>
<accession>A0AAG5D860</accession>
<sequence>MNQFQTSSPPTPAQLEGAPGREGCIGQHQRFSCSSPAGSCSPVRRFRTRWLQLSPECPAIVPAPPSMA</sequence>
<keyword evidence="3" id="KW-1185">Reference proteome</keyword>
<name>A0AAG5D860_ANOAO</name>
<organism evidence="2 3">
    <name type="scientific">Anopheles atroparvus</name>
    <name type="common">European mosquito</name>
    <dbReference type="NCBI Taxonomy" id="41427"/>
    <lineage>
        <taxon>Eukaryota</taxon>
        <taxon>Metazoa</taxon>
        <taxon>Ecdysozoa</taxon>
        <taxon>Arthropoda</taxon>
        <taxon>Hexapoda</taxon>
        <taxon>Insecta</taxon>
        <taxon>Pterygota</taxon>
        <taxon>Neoptera</taxon>
        <taxon>Endopterygota</taxon>
        <taxon>Diptera</taxon>
        <taxon>Nematocera</taxon>
        <taxon>Culicoidea</taxon>
        <taxon>Culicidae</taxon>
        <taxon>Anophelinae</taxon>
        <taxon>Anopheles</taxon>
    </lineage>
</organism>
<proteinExistence type="predicted"/>
<evidence type="ECO:0000313" key="3">
    <source>
        <dbReference type="Proteomes" id="UP000075880"/>
    </source>
</evidence>
<dbReference type="AlphaFoldDB" id="A0AAG5D860"/>